<dbReference type="EMBL" id="LJGZ01000005">
    <property type="protein sequence ID" value="OEV22078.1"/>
    <property type="molecule type" value="Genomic_DNA"/>
</dbReference>
<feature type="compositionally biased region" description="Basic and acidic residues" evidence="1">
    <location>
        <begin position="74"/>
        <end position="85"/>
    </location>
</feature>
<name>A0A1E7M134_9ACTN</name>
<feature type="region of interest" description="Disordered" evidence="1">
    <location>
        <begin position="60"/>
        <end position="85"/>
    </location>
</feature>
<dbReference type="AlphaFoldDB" id="A0A1E7M134"/>
<keyword evidence="3" id="KW-1185">Reference proteome</keyword>
<accession>A0A1E7M134</accession>
<organism evidence="2 3">
    <name type="scientific">Streptomyces nanshensis</name>
    <dbReference type="NCBI Taxonomy" id="518642"/>
    <lineage>
        <taxon>Bacteria</taxon>
        <taxon>Bacillati</taxon>
        <taxon>Actinomycetota</taxon>
        <taxon>Actinomycetes</taxon>
        <taxon>Kitasatosporales</taxon>
        <taxon>Streptomycetaceae</taxon>
        <taxon>Streptomyces</taxon>
    </lineage>
</organism>
<protein>
    <submittedName>
        <fullName evidence="2">Uncharacterized protein</fullName>
    </submittedName>
</protein>
<reference evidence="2 3" key="1">
    <citation type="journal article" date="2016" name="Front. Microbiol.">
        <title>Comparative Genomics Analysis of Streptomyces Species Reveals Their Adaptation to the Marine Environment and Their Diversity at the Genomic Level.</title>
        <authorList>
            <person name="Tian X."/>
            <person name="Zhang Z."/>
            <person name="Yang T."/>
            <person name="Chen M."/>
            <person name="Li J."/>
            <person name="Chen F."/>
            <person name="Yang J."/>
            <person name="Li W."/>
            <person name="Zhang B."/>
            <person name="Zhang Z."/>
            <person name="Wu J."/>
            <person name="Zhang C."/>
            <person name="Long L."/>
            <person name="Xiao J."/>
        </authorList>
    </citation>
    <scope>NUCLEOTIDE SEQUENCE [LARGE SCALE GENOMIC DNA]</scope>
    <source>
        <strain evidence="2 3">SCSIO M10372</strain>
    </source>
</reference>
<sequence>MTLTTMLAVIGGIVIILGAAARIPNAVAELIRACIPVINAFHELRTALKRTTPQAGQMELEEQFELSEPTFSEGRTDDDRSPTVR</sequence>
<dbReference type="Proteomes" id="UP000175971">
    <property type="component" value="Unassembled WGS sequence"/>
</dbReference>
<comment type="caution">
    <text evidence="2">The sequence shown here is derived from an EMBL/GenBank/DDBJ whole genome shotgun (WGS) entry which is preliminary data.</text>
</comment>
<proteinExistence type="predicted"/>
<evidence type="ECO:0000313" key="2">
    <source>
        <dbReference type="EMBL" id="OEV22078.1"/>
    </source>
</evidence>
<gene>
    <name evidence="2" type="ORF">AN221_03935</name>
</gene>
<evidence type="ECO:0000313" key="3">
    <source>
        <dbReference type="Proteomes" id="UP000175971"/>
    </source>
</evidence>
<evidence type="ECO:0000256" key="1">
    <source>
        <dbReference type="SAM" id="MobiDB-lite"/>
    </source>
</evidence>